<dbReference type="EMBL" id="CAJNNW010018890">
    <property type="protein sequence ID" value="CAE8663655.1"/>
    <property type="molecule type" value="Genomic_DNA"/>
</dbReference>
<keyword evidence="5" id="KW-1185">Reference proteome</keyword>
<feature type="transmembrane region" description="Helical" evidence="2">
    <location>
        <begin position="470"/>
        <end position="491"/>
    </location>
</feature>
<reference evidence="3" key="1">
    <citation type="submission" date="2021-02" db="EMBL/GenBank/DDBJ databases">
        <authorList>
            <person name="Dougan E. K."/>
            <person name="Rhodes N."/>
            <person name="Thang M."/>
            <person name="Chan C."/>
        </authorList>
    </citation>
    <scope>NUCLEOTIDE SEQUENCE</scope>
</reference>
<organism evidence="3 5">
    <name type="scientific">Polarella glacialis</name>
    <name type="common">Dinoflagellate</name>
    <dbReference type="NCBI Taxonomy" id="89957"/>
    <lineage>
        <taxon>Eukaryota</taxon>
        <taxon>Sar</taxon>
        <taxon>Alveolata</taxon>
        <taxon>Dinophyceae</taxon>
        <taxon>Suessiales</taxon>
        <taxon>Suessiaceae</taxon>
        <taxon>Polarella</taxon>
    </lineage>
</organism>
<evidence type="ECO:0000313" key="3">
    <source>
        <dbReference type="EMBL" id="CAE8637180.1"/>
    </source>
</evidence>
<keyword evidence="2" id="KW-0812">Transmembrane</keyword>
<gene>
    <name evidence="3" type="ORF">PGLA1383_LOCUS52569</name>
    <name evidence="4" type="ORF">PGLA2088_LOCUS15326</name>
</gene>
<feature type="transmembrane region" description="Helical" evidence="2">
    <location>
        <begin position="511"/>
        <end position="530"/>
    </location>
</feature>
<sequence>MFRRTSPVKECTPKFEISTPPMTNTGDGEGAAGGKDVPAFQKEWSGWSNLKEMVHGEFTVATRADIKKYVFVPPAVLTSEDFIPKLLRHWKLKAPNLIMQLYSSSFIDTELVHNEVIDKEIDFAKLKMAAIHTVPKNAQAPAGNQEAAAHRKLSKEVFKNRLLEVMGNIVCASETSNCWFSASTYATVSHNLFEEAMARSRSSPTVLVVDDPFMQHHTAPWEESEICVDGDENWNAALTHKLFKNGKNLNERATSVELPDNMGEYFFTVSEGQRIFPRWSWRGASHYIFTENISDFHLDKLAPTGCVFMGGTSFTRDAIFSALRLHQPCVFLKYMRNMGHEMAKVLELKEKYFKDHSLTTPEVAGMIYQELELTRGDGTRFSMSHLIEILDRSLEHKAHFNDINIVVNAMKDTSHSVIDRISKCFATAISTMIEVGAGPADKSAVKVAWVLHNRMENNAFRQRFYSNVQLLLSLALSLLATLASLLMQFLVFRFPTHIAGRWSRWWPFAQASVVVFPACATIASTLAISLKSESKFSSLHGAAAMLQRDIWRFRMRVDEFGSAKKPEPALDVGYVGDGPKNDSGNASAMARAARMRFAARVQALSRLVQMGDMSEDHFQNILAEEIGSSDTSRFQVTKDSHGCVGRCCVRVRATAA</sequence>
<dbReference type="Proteomes" id="UP000626109">
    <property type="component" value="Unassembled WGS sequence"/>
</dbReference>
<protein>
    <submittedName>
        <fullName evidence="3">Uncharacterized protein</fullName>
    </submittedName>
</protein>
<evidence type="ECO:0000256" key="2">
    <source>
        <dbReference type="SAM" id="Phobius"/>
    </source>
</evidence>
<name>A0A813HHV6_POLGL</name>
<keyword evidence="2" id="KW-1133">Transmembrane helix</keyword>
<comment type="caution">
    <text evidence="3">The sequence shown here is derived from an EMBL/GenBank/DDBJ whole genome shotgun (WGS) entry which is preliminary data.</text>
</comment>
<evidence type="ECO:0000313" key="4">
    <source>
        <dbReference type="EMBL" id="CAE8663655.1"/>
    </source>
</evidence>
<evidence type="ECO:0000256" key="1">
    <source>
        <dbReference type="SAM" id="MobiDB-lite"/>
    </source>
</evidence>
<dbReference type="Proteomes" id="UP000654075">
    <property type="component" value="Unassembled WGS sequence"/>
</dbReference>
<dbReference type="AlphaFoldDB" id="A0A813HHV6"/>
<keyword evidence="2" id="KW-0472">Membrane</keyword>
<evidence type="ECO:0000313" key="5">
    <source>
        <dbReference type="Proteomes" id="UP000654075"/>
    </source>
</evidence>
<proteinExistence type="predicted"/>
<accession>A0A813HHV6</accession>
<dbReference type="EMBL" id="CAJNNV010031637">
    <property type="protein sequence ID" value="CAE8637180.1"/>
    <property type="molecule type" value="Genomic_DNA"/>
</dbReference>
<feature type="region of interest" description="Disordered" evidence="1">
    <location>
        <begin position="1"/>
        <end position="35"/>
    </location>
</feature>